<protein>
    <submittedName>
        <fullName evidence="6">APC family permease</fullName>
    </submittedName>
</protein>
<dbReference type="EMBL" id="CP115149">
    <property type="protein sequence ID" value="WBL36747.1"/>
    <property type="molecule type" value="Genomic_DNA"/>
</dbReference>
<feature type="transmembrane region" description="Helical" evidence="5">
    <location>
        <begin position="433"/>
        <end position="453"/>
    </location>
</feature>
<proteinExistence type="predicted"/>
<feature type="transmembrane region" description="Helical" evidence="5">
    <location>
        <begin position="492"/>
        <end position="510"/>
    </location>
</feature>
<feature type="transmembrane region" description="Helical" evidence="5">
    <location>
        <begin position="310"/>
        <end position="332"/>
    </location>
</feature>
<evidence type="ECO:0000313" key="7">
    <source>
        <dbReference type="Proteomes" id="UP001212803"/>
    </source>
</evidence>
<feature type="transmembrane region" description="Helical" evidence="5">
    <location>
        <begin position="267"/>
        <end position="289"/>
    </location>
</feature>
<evidence type="ECO:0000256" key="1">
    <source>
        <dbReference type="ARBA" id="ARBA00004141"/>
    </source>
</evidence>
<dbReference type="InterPro" id="IPR002293">
    <property type="entry name" value="AA/rel_permease1"/>
</dbReference>
<feature type="transmembrane region" description="Helical" evidence="5">
    <location>
        <begin position="352"/>
        <end position="374"/>
    </location>
</feature>
<feature type="transmembrane region" description="Helical" evidence="5">
    <location>
        <begin position="406"/>
        <end position="427"/>
    </location>
</feature>
<name>A0ABY7M9D8_9CHLR</name>
<feature type="transmembrane region" description="Helical" evidence="5">
    <location>
        <begin position="222"/>
        <end position="247"/>
    </location>
</feature>
<evidence type="ECO:0000256" key="3">
    <source>
        <dbReference type="ARBA" id="ARBA00022989"/>
    </source>
</evidence>
<keyword evidence="4 5" id="KW-0472">Membrane</keyword>
<keyword evidence="2 5" id="KW-0812">Transmembrane</keyword>
<sequence>MGTPGGPDLTPLFSPQGRVTRYRVSLPKAGIVETGAGRYEATPYAERRRGLGGFALDLKDLVIGRSMSNLRLAEQRLSKKVALAVFSSDAISSTAYGPQEVLLILVLAGSGALTYSLPIVLAIVGLLAVVVLSYSQTIRAYPHGGGAYTVALENLGTAAGLTAAAALLIDYTLTVSVSISASVEAIVAAFPGLQPLSVELAVAMVGVIATMNLRGVRESGTVFAIPTYGFIIVLGTTIAVGVAKVLLSDSPNIFAAGTPDRALPEATHSLSLFLLLRAFAAGCSALTGVEAVSNGVQAFKPPEWKHAIETMTAMAIILGSLLLGTTLLARHYGVVYLEGDHATVLAQIGEHVFGRGAMFFALQAFTAGILFLAANTSFADYPRLAAVLAKDTYLPRVFRQRGNRLVFSYGILALAAMAVGLIVLFQAKTTRLIPLYAFGVFLSFTLSQAGMVRHWQRLRGRGWRLSMAINGFGAAVTAVVTAIVVVTKFNEGGWMVVAAVPAAAAGLFFVGRYYARLRRLLHVPAEATFDMRPRGDAPEPVLVPVQEINLALVMALGAACERARAVEGVHVVVDPDQPDEIEPLWRRQFPGIPLVVIDSPYRNVADPFARYVEDRLREPPYGVTVLLPIIGTRRWWERLLVNQSAGAIARRLRGNRRVRVERYVYHPGGLGRRRHRTAAGG</sequence>
<accession>A0ABY7M9D8</accession>
<dbReference type="Proteomes" id="UP001212803">
    <property type="component" value="Chromosome"/>
</dbReference>
<keyword evidence="7" id="KW-1185">Reference proteome</keyword>
<comment type="subcellular location">
    <subcellularLocation>
        <location evidence="1">Membrane</location>
        <topology evidence="1">Multi-pass membrane protein</topology>
    </subcellularLocation>
</comment>
<evidence type="ECO:0000313" key="6">
    <source>
        <dbReference type="EMBL" id="WBL36747.1"/>
    </source>
</evidence>
<evidence type="ECO:0000256" key="4">
    <source>
        <dbReference type="ARBA" id="ARBA00023136"/>
    </source>
</evidence>
<feature type="transmembrane region" description="Helical" evidence="5">
    <location>
        <begin position="146"/>
        <end position="169"/>
    </location>
</feature>
<feature type="transmembrane region" description="Helical" evidence="5">
    <location>
        <begin position="101"/>
        <end position="134"/>
    </location>
</feature>
<feature type="transmembrane region" description="Helical" evidence="5">
    <location>
        <begin position="189"/>
        <end position="210"/>
    </location>
</feature>
<dbReference type="Gene3D" id="1.20.1740.10">
    <property type="entry name" value="Amino acid/polyamine transporter I"/>
    <property type="match status" value="1"/>
</dbReference>
<gene>
    <name evidence="6" type="ORF">O0235_04090</name>
</gene>
<keyword evidence="3 5" id="KW-1133">Transmembrane helix</keyword>
<organism evidence="6 7">
    <name type="scientific">Tepidiforma flava</name>
    <dbReference type="NCBI Taxonomy" id="3004094"/>
    <lineage>
        <taxon>Bacteria</taxon>
        <taxon>Bacillati</taxon>
        <taxon>Chloroflexota</taxon>
        <taxon>Tepidiformia</taxon>
        <taxon>Tepidiformales</taxon>
        <taxon>Tepidiformaceae</taxon>
        <taxon>Tepidiforma</taxon>
    </lineage>
</organism>
<dbReference type="RefSeq" id="WP_270057264.1">
    <property type="nucleotide sequence ID" value="NZ_CP115149.1"/>
</dbReference>
<evidence type="ECO:0000256" key="5">
    <source>
        <dbReference type="SAM" id="Phobius"/>
    </source>
</evidence>
<reference evidence="6 7" key="1">
    <citation type="journal article" date="2023" name="ISME J.">
        <title>Thermophilic Dehalococcoidia with unusual traits shed light on an unexpected past.</title>
        <authorList>
            <person name="Palmer M."/>
            <person name="Covington J.K."/>
            <person name="Zhou E.M."/>
            <person name="Thomas S.C."/>
            <person name="Habib N."/>
            <person name="Seymour C.O."/>
            <person name="Lai D."/>
            <person name="Johnston J."/>
            <person name="Hashimi A."/>
            <person name="Jiao J.Y."/>
            <person name="Muok A.R."/>
            <person name="Liu L."/>
            <person name="Xian W.D."/>
            <person name="Zhi X.Y."/>
            <person name="Li M.M."/>
            <person name="Silva L.P."/>
            <person name="Bowen B.P."/>
            <person name="Louie K."/>
            <person name="Briegel A."/>
            <person name="Pett-Ridge J."/>
            <person name="Weber P.K."/>
            <person name="Tocheva E.I."/>
            <person name="Woyke T."/>
            <person name="Northen T.R."/>
            <person name="Mayali X."/>
            <person name="Li W.J."/>
            <person name="Hedlund B.P."/>
        </authorList>
    </citation>
    <scope>NUCLEOTIDE SEQUENCE [LARGE SCALE GENOMIC DNA]</scope>
    <source>
        <strain evidence="6 7">YIM 72310</strain>
    </source>
</reference>
<dbReference type="Pfam" id="PF13520">
    <property type="entry name" value="AA_permease_2"/>
    <property type="match status" value="1"/>
</dbReference>
<feature type="transmembrane region" description="Helical" evidence="5">
    <location>
        <begin position="465"/>
        <end position="486"/>
    </location>
</feature>
<evidence type="ECO:0000256" key="2">
    <source>
        <dbReference type="ARBA" id="ARBA00022692"/>
    </source>
</evidence>
<dbReference type="PANTHER" id="PTHR47704">
    <property type="entry name" value="POTASSIUM TRANSPORTER KIMA"/>
    <property type="match status" value="1"/>
</dbReference>
<dbReference type="InterPro" id="IPR053153">
    <property type="entry name" value="APC_K+_Transporter"/>
</dbReference>
<dbReference type="PANTHER" id="PTHR47704:SF1">
    <property type="entry name" value="POTASSIUM TRANSPORTER KIMA"/>
    <property type="match status" value="1"/>
</dbReference>